<keyword evidence="1" id="KW-1133">Transmembrane helix</keyword>
<dbReference type="OrthoDB" id="43356at2759"/>
<accession>A0A448YXN6</accession>
<organism evidence="2 3">
    <name type="scientific">Pseudo-nitzschia multistriata</name>
    <dbReference type="NCBI Taxonomy" id="183589"/>
    <lineage>
        <taxon>Eukaryota</taxon>
        <taxon>Sar</taxon>
        <taxon>Stramenopiles</taxon>
        <taxon>Ochrophyta</taxon>
        <taxon>Bacillariophyta</taxon>
        <taxon>Bacillariophyceae</taxon>
        <taxon>Bacillariophycidae</taxon>
        <taxon>Bacillariales</taxon>
        <taxon>Bacillariaceae</taxon>
        <taxon>Pseudo-nitzschia</taxon>
    </lineage>
</organism>
<evidence type="ECO:0008006" key="4">
    <source>
        <dbReference type="Google" id="ProtNLM"/>
    </source>
</evidence>
<dbReference type="AlphaFoldDB" id="A0A448YXN6"/>
<evidence type="ECO:0000313" key="3">
    <source>
        <dbReference type="Proteomes" id="UP000291116"/>
    </source>
</evidence>
<dbReference type="Proteomes" id="UP000291116">
    <property type="component" value="Unassembled WGS sequence"/>
</dbReference>
<sequence length="194" mass="20680">MVCCCNTIGNLFRLVIVAGCAFALGMQWLNVYSCDFFSVAGSSINVGVWFEGTDGVCDIEEMYSDDDWAVALARSSLTLSMICGLASTALVVFEWLLCELPCASCIEGAAFVGAWGCGLGAYALYLIEACGDLNDQLGDDMIAQFGTTVIPDGIRTGQQCEWGQGATYNLLACIAYFGCGILLCCTPKPKPIFK</sequence>
<keyword evidence="1" id="KW-0472">Membrane</keyword>
<gene>
    <name evidence="2" type="ORF">PSNMU_V1.4_AUG-EV-PASAV3_0012820</name>
</gene>
<evidence type="ECO:0000256" key="1">
    <source>
        <dbReference type="SAM" id="Phobius"/>
    </source>
</evidence>
<feature type="transmembrane region" description="Helical" evidence="1">
    <location>
        <begin position="166"/>
        <end position="185"/>
    </location>
</feature>
<dbReference type="EMBL" id="CAACVS010000033">
    <property type="protein sequence ID" value="VEU34571.1"/>
    <property type="molecule type" value="Genomic_DNA"/>
</dbReference>
<reference evidence="2 3" key="1">
    <citation type="submission" date="2019-01" db="EMBL/GenBank/DDBJ databases">
        <authorList>
            <person name="Ferrante I. M."/>
        </authorList>
    </citation>
    <scope>NUCLEOTIDE SEQUENCE [LARGE SCALE GENOMIC DNA]</scope>
    <source>
        <strain evidence="2 3">B856</strain>
    </source>
</reference>
<name>A0A448YXN6_9STRA</name>
<proteinExistence type="predicted"/>
<keyword evidence="3" id="KW-1185">Reference proteome</keyword>
<keyword evidence="1" id="KW-0812">Transmembrane</keyword>
<evidence type="ECO:0000313" key="2">
    <source>
        <dbReference type="EMBL" id="VEU34571.1"/>
    </source>
</evidence>
<protein>
    <recommendedName>
        <fullName evidence="4">Vitamin K epoxide reductase domain-containing protein</fullName>
    </recommendedName>
</protein>
<feature type="transmembrane region" description="Helical" evidence="1">
    <location>
        <begin position="109"/>
        <end position="127"/>
    </location>
</feature>
<feature type="transmembrane region" description="Helical" evidence="1">
    <location>
        <begin position="12"/>
        <end position="29"/>
    </location>
</feature>
<feature type="transmembrane region" description="Helical" evidence="1">
    <location>
        <begin position="77"/>
        <end position="97"/>
    </location>
</feature>